<evidence type="ECO:0000313" key="2">
    <source>
        <dbReference type="EMBL" id="KLO03869.1"/>
    </source>
</evidence>
<keyword evidence="3" id="KW-1185">Reference proteome</keyword>
<feature type="transmembrane region" description="Helical" evidence="1">
    <location>
        <begin position="24"/>
        <end position="42"/>
    </location>
</feature>
<feature type="transmembrane region" description="Helical" evidence="1">
    <location>
        <begin position="47"/>
        <end position="67"/>
    </location>
</feature>
<keyword evidence="1" id="KW-0472">Membrane</keyword>
<dbReference type="AlphaFoldDB" id="A0A0H2QX12"/>
<protein>
    <submittedName>
        <fullName evidence="2">Uncharacterized protein</fullName>
    </submittedName>
</protein>
<dbReference type="InParanoid" id="A0A0H2QX12"/>
<sequence>MLQEYLSRAMSVSVEWSSDDAQLLLTRFASMFGAGIIILVLARGASLLLKLVLTLVHLLVLLLSAIVKAISGGLQGIGGAGAHETESECPGPALGGEFYRDGFQYNLSHTFDFRSDLHSYHLGVPRVPNPTSTVNPQSSFRFQVLTLVDALLFMTIWIGIICNMKESHDLMLRVKTFILGG</sequence>
<keyword evidence="1" id="KW-1133">Transmembrane helix</keyword>
<reference evidence="2 3" key="1">
    <citation type="submission" date="2015-04" db="EMBL/GenBank/DDBJ databases">
        <title>Complete genome sequence of Schizopora paradoxa KUC8140, a cosmopolitan wood degrader in East Asia.</title>
        <authorList>
            <consortium name="DOE Joint Genome Institute"/>
            <person name="Min B."/>
            <person name="Park H."/>
            <person name="Jang Y."/>
            <person name="Kim J.-J."/>
            <person name="Kim K.H."/>
            <person name="Pangilinan J."/>
            <person name="Lipzen A."/>
            <person name="Riley R."/>
            <person name="Grigoriev I.V."/>
            <person name="Spatafora J.W."/>
            <person name="Choi I.-G."/>
        </authorList>
    </citation>
    <scope>NUCLEOTIDE SEQUENCE [LARGE SCALE GENOMIC DNA]</scope>
    <source>
        <strain evidence="2 3">KUC8140</strain>
    </source>
</reference>
<keyword evidence="1" id="KW-0812">Transmembrane</keyword>
<organism evidence="2 3">
    <name type="scientific">Schizopora paradoxa</name>
    <dbReference type="NCBI Taxonomy" id="27342"/>
    <lineage>
        <taxon>Eukaryota</taxon>
        <taxon>Fungi</taxon>
        <taxon>Dikarya</taxon>
        <taxon>Basidiomycota</taxon>
        <taxon>Agaricomycotina</taxon>
        <taxon>Agaricomycetes</taxon>
        <taxon>Hymenochaetales</taxon>
        <taxon>Schizoporaceae</taxon>
        <taxon>Schizopora</taxon>
    </lineage>
</organism>
<name>A0A0H2QX12_9AGAM</name>
<gene>
    <name evidence="2" type="ORF">SCHPADRAFT_948231</name>
</gene>
<proteinExistence type="predicted"/>
<dbReference type="EMBL" id="KQ086930">
    <property type="protein sequence ID" value="KLO03869.1"/>
    <property type="molecule type" value="Genomic_DNA"/>
</dbReference>
<evidence type="ECO:0000256" key="1">
    <source>
        <dbReference type="SAM" id="Phobius"/>
    </source>
</evidence>
<dbReference type="Proteomes" id="UP000053477">
    <property type="component" value="Unassembled WGS sequence"/>
</dbReference>
<feature type="transmembrane region" description="Helical" evidence="1">
    <location>
        <begin position="142"/>
        <end position="163"/>
    </location>
</feature>
<accession>A0A0H2QX12</accession>
<evidence type="ECO:0000313" key="3">
    <source>
        <dbReference type="Proteomes" id="UP000053477"/>
    </source>
</evidence>